<evidence type="ECO:0000313" key="1">
    <source>
        <dbReference type="EMBL" id="MFB5759408.1"/>
    </source>
</evidence>
<proteinExistence type="predicted"/>
<dbReference type="Proteomes" id="UP001580430">
    <property type="component" value="Unassembled WGS sequence"/>
</dbReference>
<evidence type="ECO:0000313" key="2">
    <source>
        <dbReference type="Proteomes" id="UP001580430"/>
    </source>
</evidence>
<dbReference type="RefSeq" id="WP_375518643.1">
    <property type="nucleotide sequence ID" value="NZ_JBHIRY010000002.1"/>
</dbReference>
<reference evidence="1 2" key="1">
    <citation type="submission" date="2024-09" db="EMBL/GenBank/DDBJ databases">
        <title>Paenibacillus zeirhizospherea sp. nov., isolated from surface of the maize (Zea mays) roots in a horticulture field, Hungary.</title>
        <authorList>
            <person name="Marton D."/>
            <person name="Farkas M."/>
            <person name="Bedics A."/>
            <person name="Toth E."/>
            <person name="Tancsics A."/>
            <person name="Boka K."/>
            <person name="Marati G."/>
            <person name="Kriszt B."/>
            <person name="Cserhati M."/>
        </authorList>
    </citation>
    <scope>NUCLEOTIDE SEQUENCE [LARGE SCALE GENOMIC DNA]</scope>
    <source>
        <strain evidence="1 2">JCM 18446</strain>
    </source>
</reference>
<comment type="caution">
    <text evidence="1">The sequence shown here is derived from an EMBL/GenBank/DDBJ whole genome shotgun (WGS) entry which is preliminary data.</text>
</comment>
<gene>
    <name evidence="1" type="ORF">ACE5LO_03285</name>
</gene>
<organism evidence="1 2">
    <name type="scientific">Paenibacillus medicaginis</name>
    <dbReference type="NCBI Taxonomy" id="1470560"/>
    <lineage>
        <taxon>Bacteria</taxon>
        <taxon>Bacillati</taxon>
        <taxon>Bacillota</taxon>
        <taxon>Bacilli</taxon>
        <taxon>Bacillales</taxon>
        <taxon>Paenibacillaceae</taxon>
        <taxon>Paenibacillus</taxon>
    </lineage>
</organism>
<keyword evidence="2" id="KW-1185">Reference proteome</keyword>
<evidence type="ECO:0008006" key="3">
    <source>
        <dbReference type="Google" id="ProtNLM"/>
    </source>
</evidence>
<name>A0ABV5BVV7_9BACL</name>
<sequence length="159" mass="18316">MADWWLEGPNGSLYKAFFLPVSSGDLSAMKWTRNIIWRNELDHPERNVFKLVDEKTEFINGAISLSDKGDHIFIHLIEAAPRNRYGVFPPRPYINVARLMMAFAGKVSFDYGYEGFLALTPKTKLLRYYIKKYNAFLLPGRNVGIDGTVTSRLIGLYYR</sequence>
<protein>
    <recommendedName>
        <fullName evidence="3">GNAT family N-acetyltransferase</fullName>
    </recommendedName>
</protein>
<dbReference type="EMBL" id="JBHIRY010000002">
    <property type="protein sequence ID" value="MFB5759408.1"/>
    <property type="molecule type" value="Genomic_DNA"/>
</dbReference>
<accession>A0ABV5BVV7</accession>